<dbReference type="Gene3D" id="2.60.310.20">
    <property type="match status" value="1"/>
</dbReference>
<dbReference type="GO" id="GO:0046872">
    <property type="term" value="F:metal ion binding"/>
    <property type="evidence" value="ECO:0007669"/>
    <property type="project" value="UniProtKB-KW"/>
</dbReference>
<evidence type="ECO:0000256" key="1">
    <source>
        <dbReference type="ARBA" id="ARBA00001973"/>
    </source>
</evidence>
<evidence type="ECO:0000256" key="5">
    <source>
        <dbReference type="ARBA" id="ARBA00023002"/>
    </source>
</evidence>
<evidence type="ECO:0000256" key="9">
    <source>
        <dbReference type="ARBA" id="ARBA00048233"/>
    </source>
</evidence>
<keyword evidence="6" id="KW-0186">Copper</keyword>
<keyword evidence="7" id="KW-0503">Monooxygenase</keyword>
<evidence type="ECO:0000256" key="11">
    <source>
        <dbReference type="SAM" id="MobiDB-lite"/>
    </source>
</evidence>
<dbReference type="SUPFAM" id="SSF48056">
    <property type="entry name" value="Di-copper centre-containing domain"/>
    <property type="match status" value="1"/>
</dbReference>
<dbReference type="PROSITE" id="PS00497">
    <property type="entry name" value="TYROSINASE_1"/>
    <property type="match status" value="1"/>
</dbReference>
<evidence type="ECO:0000256" key="7">
    <source>
        <dbReference type="ARBA" id="ARBA00023033"/>
    </source>
</evidence>
<protein>
    <recommendedName>
        <fullName evidence="3">tyrosinase</fullName>
        <ecNumber evidence="3">1.14.18.1</ecNumber>
    </recommendedName>
</protein>
<accession>A0AAV9WG77</accession>
<feature type="domain" description="Tyrosinase copper-binding" evidence="13">
    <location>
        <begin position="223"/>
        <end position="240"/>
    </location>
</feature>
<comment type="similarity">
    <text evidence="2">Belongs to the tyrosinase family.</text>
</comment>
<evidence type="ECO:0000313" key="16">
    <source>
        <dbReference type="Proteomes" id="UP001370758"/>
    </source>
</evidence>
<dbReference type="InterPro" id="IPR041640">
    <property type="entry name" value="Tyrosinase_C"/>
</dbReference>
<dbReference type="PANTHER" id="PTHR11474:SF76">
    <property type="entry name" value="SHKT DOMAIN-CONTAINING PROTEIN"/>
    <property type="match status" value="1"/>
</dbReference>
<dbReference type="AlphaFoldDB" id="A0AAV9WG77"/>
<feature type="region of interest" description="Disordered" evidence="11">
    <location>
        <begin position="75"/>
        <end position="133"/>
    </location>
</feature>
<feature type="signal peptide" evidence="12">
    <location>
        <begin position="1"/>
        <end position="22"/>
    </location>
</feature>
<evidence type="ECO:0000256" key="12">
    <source>
        <dbReference type="SAM" id="SignalP"/>
    </source>
</evidence>
<evidence type="ECO:0000256" key="3">
    <source>
        <dbReference type="ARBA" id="ARBA00011906"/>
    </source>
</evidence>
<dbReference type="InterPro" id="IPR002227">
    <property type="entry name" value="Tyrosinase_Cu-bd"/>
</dbReference>
<dbReference type="InterPro" id="IPR050316">
    <property type="entry name" value="Tyrosinase/Hemocyanin"/>
</dbReference>
<evidence type="ECO:0000313" key="15">
    <source>
        <dbReference type="EMBL" id="KAK6507859.1"/>
    </source>
</evidence>
<evidence type="ECO:0000256" key="8">
    <source>
        <dbReference type="ARBA" id="ARBA00023101"/>
    </source>
</evidence>
<keyword evidence="4" id="KW-0479">Metal-binding</keyword>
<comment type="cofactor">
    <cofactor evidence="1">
        <name>Cu(2+)</name>
        <dbReference type="ChEBI" id="CHEBI:29036"/>
    </cofactor>
</comment>
<dbReference type="GO" id="GO:0004503">
    <property type="term" value="F:tyrosinase activity"/>
    <property type="evidence" value="ECO:0007669"/>
    <property type="project" value="UniProtKB-EC"/>
</dbReference>
<dbReference type="InterPro" id="IPR008922">
    <property type="entry name" value="Di-copper_centre_dom_sf"/>
</dbReference>
<comment type="catalytic activity">
    <reaction evidence="9">
        <text>2 L-dopa + O2 = 2 L-dopaquinone + 2 H2O</text>
        <dbReference type="Rhea" id="RHEA:34287"/>
        <dbReference type="ChEBI" id="CHEBI:15377"/>
        <dbReference type="ChEBI" id="CHEBI:15379"/>
        <dbReference type="ChEBI" id="CHEBI:57504"/>
        <dbReference type="ChEBI" id="CHEBI:57924"/>
        <dbReference type="EC" id="1.14.18.1"/>
    </reaction>
</comment>
<gene>
    <name evidence="15" type="ORF">TWF481_006281</name>
</gene>
<evidence type="ECO:0000256" key="4">
    <source>
        <dbReference type="ARBA" id="ARBA00022723"/>
    </source>
</evidence>
<reference evidence="15 16" key="1">
    <citation type="submission" date="2023-08" db="EMBL/GenBank/DDBJ databases">
        <authorList>
            <person name="Palmer J.M."/>
        </authorList>
    </citation>
    <scope>NUCLEOTIDE SEQUENCE [LARGE SCALE GENOMIC DNA]</scope>
    <source>
        <strain evidence="15 16">TWF481</strain>
    </source>
</reference>
<feature type="domain" description="Tyrosinase copper-binding" evidence="14">
    <location>
        <begin position="435"/>
        <end position="446"/>
    </location>
</feature>
<name>A0AAV9WG77_9PEZI</name>
<evidence type="ECO:0000256" key="6">
    <source>
        <dbReference type="ARBA" id="ARBA00023008"/>
    </source>
</evidence>
<keyword evidence="5" id="KW-0560">Oxidoreductase</keyword>
<evidence type="ECO:0000259" key="14">
    <source>
        <dbReference type="PROSITE" id="PS00498"/>
    </source>
</evidence>
<evidence type="ECO:0000256" key="10">
    <source>
        <dbReference type="ARBA" id="ARBA00048881"/>
    </source>
</evidence>
<sequence length="725" mass="80869">MAGWSSLKYALIASSIFSITTGRPTEELARRDYRVQNGYYYAEDNGYYSYQDDTDEPSYNPTPVRYQHEASNIEKVSVKSSAKSSSKATEATAKATARATVKATATSSRPRRPTSTASANKGEYDPTSLEDFRGSYGTEQKAPIIVTGVKNGQTAVRKEIRELIKNPTEFSLFIMALYRLEKQPQSMETSYYGIAGIHGAPFKSWGGVELQQGANPEWGYCPHSDVLFLPWHRPYMALIEQVMWQHASDIVDGIPEGPKKEKFKAVLPGLRFPYWDWAADGSIPEEVCQQNLIQIETVRYDRESVQNPLFSYWFSDLSEFKNYPWGNVTETIRFPAKSGSPVTHIREINTVMKANEGTWRNRIYQVLTGYKTFTSMASTGYDRSNGFRFESFEGVHGSVHLAVGQNLDGLGSGTILGVNGGMLGHMDPPVYSGFDPIFWLHHVNVDRIFTMWQTLNPNSYKFSGRTRMGTWAVPFNSVVDEKTPLYPFRKSADAFFTGADVEDPKQFGYSYSETDSGNSRDTLIAINKLYGARTPAFTIKNARDSSRRQKRQESNPIASVVDNSEKYTDWIINIEVNSGAETGTFGINAFLGEPSTDNAAKWITDPNSVGAHGVLTRFDTSTDVLVTGTIPLTASLLKKVESKEIESLLPDVVVPYLLKNLKLKVRTAADGIVEDFKEVKDLKIQIVAGEVGLPKDMETAPTYGEYKSKIDWVDVAAGKLEPKTL</sequence>
<evidence type="ECO:0000259" key="13">
    <source>
        <dbReference type="PROSITE" id="PS00497"/>
    </source>
</evidence>
<dbReference type="Pfam" id="PF18132">
    <property type="entry name" value="Tyrosinase_C"/>
    <property type="match status" value="1"/>
</dbReference>
<feature type="compositionally biased region" description="Low complexity" evidence="11">
    <location>
        <begin position="75"/>
        <end position="119"/>
    </location>
</feature>
<comment type="caution">
    <text evidence="15">The sequence shown here is derived from an EMBL/GenBank/DDBJ whole genome shotgun (WGS) entry which is preliminary data.</text>
</comment>
<keyword evidence="8" id="KW-0470">Melanin biosynthesis</keyword>
<proteinExistence type="inferred from homology"/>
<dbReference type="EMBL" id="JAVHJL010000003">
    <property type="protein sequence ID" value="KAK6507859.1"/>
    <property type="molecule type" value="Genomic_DNA"/>
</dbReference>
<keyword evidence="16" id="KW-1185">Reference proteome</keyword>
<comment type="catalytic activity">
    <reaction evidence="10">
        <text>L-tyrosine + O2 = L-dopaquinone + H2O</text>
        <dbReference type="Rhea" id="RHEA:18117"/>
        <dbReference type="ChEBI" id="CHEBI:15377"/>
        <dbReference type="ChEBI" id="CHEBI:15379"/>
        <dbReference type="ChEBI" id="CHEBI:57924"/>
        <dbReference type="ChEBI" id="CHEBI:58315"/>
        <dbReference type="EC" id="1.14.18.1"/>
    </reaction>
</comment>
<feature type="chain" id="PRO_5043967771" description="tyrosinase" evidence="12">
    <location>
        <begin position="23"/>
        <end position="725"/>
    </location>
</feature>
<dbReference type="Gene3D" id="1.10.1280.10">
    <property type="entry name" value="Di-copper center containing domain from catechol oxidase"/>
    <property type="match status" value="1"/>
</dbReference>
<dbReference type="PRINTS" id="PR00092">
    <property type="entry name" value="TYROSINASE"/>
</dbReference>
<dbReference type="Proteomes" id="UP001370758">
    <property type="component" value="Unassembled WGS sequence"/>
</dbReference>
<dbReference type="Pfam" id="PF00264">
    <property type="entry name" value="Tyrosinase"/>
    <property type="match status" value="1"/>
</dbReference>
<dbReference type="EC" id="1.14.18.1" evidence="3"/>
<dbReference type="PROSITE" id="PS00498">
    <property type="entry name" value="TYROSINASE_2"/>
    <property type="match status" value="1"/>
</dbReference>
<organism evidence="15 16">
    <name type="scientific">Arthrobotrys musiformis</name>
    <dbReference type="NCBI Taxonomy" id="47236"/>
    <lineage>
        <taxon>Eukaryota</taxon>
        <taxon>Fungi</taxon>
        <taxon>Dikarya</taxon>
        <taxon>Ascomycota</taxon>
        <taxon>Pezizomycotina</taxon>
        <taxon>Orbiliomycetes</taxon>
        <taxon>Orbiliales</taxon>
        <taxon>Orbiliaceae</taxon>
        <taxon>Arthrobotrys</taxon>
    </lineage>
</organism>
<keyword evidence="12" id="KW-0732">Signal</keyword>
<dbReference type="PANTHER" id="PTHR11474">
    <property type="entry name" value="TYROSINASE FAMILY MEMBER"/>
    <property type="match status" value="1"/>
</dbReference>
<dbReference type="GO" id="GO:0042438">
    <property type="term" value="P:melanin biosynthetic process"/>
    <property type="evidence" value="ECO:0007669"/>
    <property type="project" value="UniProtKB-KW"/>
</dbReference>
<evidence type="ECO:0000256" key="2">
    <source>
        <dbReference type="ARBA" id="ARBA00009928"/>
    </source>
</evidence>